<evidence type="ECO:0000313" key="3">
    <source>
        <dbReference type="Proteomes" id="UP000193411"/>
    </source>
</evidence>
<protein>
    <submittedName>
        <fullName evidence="2">Uncharacterized protein</fullName>
    </submittedName>
</protein>
<feature type="region of interest" description="Disordered" evidence="1">
    <location>
        <begin position="239"/>
        <end position="334"/>
    </location>
</feature>
<organism evidence="2 3">
    <name type="scientific">Catenaria anguillulae PL171</name>
    <dbReference type="NCBI Taxonomy" id="765915"/>
    <lineage>
        <taxon>Eukaryota</taxon>
        <taxon>Fungi</taxon>
        <taxon>Fungi incertae sedis</taxon>
        <taxon>Blastocladiomycota</taxon>
        <taxon>Blastocladiomycetes</taxon>
        <taxon>Blastocladiales</taxon>
        <taxon>Catenariaceae</taxon>
        <taxon>Catenaria</taxon>
    </lineage>
</organism>
<feature type="region of interest" description="Disordered" evidence="1">
    <location>
        <begin position="166"/>
        <end position="197"/>
    </location>
</feature>
<feature type="compositionally biased region" description="Basic residues" evidence="1">
    <location>
        <begin position="1"/>
        <end position="14"/>
    </location>
</feature>
<proteinExistence type="predicted"/>
<feature type="compositionally biased region" description="Low complexity" evidence="1">
    <location>
        <begin position="486"/>
        <end position="506"/>
    </location>
</feature>
<name>A0A1Y2HAA2_9FUNG</name>
<comment type="caution">
    <text evidence="2">The sequence shown here is derived from an EMBL/GenBank/DDBJ whole genome shotgun (WGS) entry which is preliminary data.</text>
</comment>
<sequence length="506" mass="54334">MDHHPHTQIHHHHYTLQSSASRSSSNPSPSRLVRSSSRCSNGVGRDSLHVGSYYSVAQQSPAPPMEPRRQSHQMAYEPAYPVLSSVPTLAAGNIAVEHQLHYEEQQIALKELREVQMMHLQQQYQLQQHPLLHVQHYESHHSQHPEMGYRRQAFARQDSVFYSRSLLPPSSSSGAAGPISARAMAPPEQSASGVAHSGHTMLAHSSVDATPASFLHYGFAAQARQVDLRNIPSASAHAWTREPTSNLTSPGCSYTTLSSVPHSSPPPATSTATTTRASTKRLTHATHAAGQVPMIPMPDHDDELSAAGADSWSNASVAGSSRGESPAVHVPRSASVETALRMGKEPSETPATEDQPWNHVAEVPNAAGAHSMTEAVKDHKNFSTPMHPSREDTVSMTPSVHSRVDQANPSHFAPSADKRQQLSFPRVIQFDMPILAAASNPSPASEPLGVSPSSTPSEPRPAISYIFSSPAFGRLPDLPTASPIDTASQPTTTATSPPVASQNQPP</sequence>
<feature type="compositionally biased region" description="Polar residues" evidence="1">
    <location>
        <begin position="311"/>
        <end position="323"/>
    </location>
</feature>
<dbReference type="EMBL" id="MCFL01000059">
    <property type="protein sequence ID" value="ORZ31518.1"/>
    <property type="molecule type" value="Genomic_DNA"/>
</dbReference>
<feature type="non-terminal residue" evidence="2">
    <location>
        <position position="506"/>
    </location>
</feature>
<feature type="region of interest" description="Disordered" evidence="1">
    <location>
        <begin position="1"/>
        <end position="44"/>
    </location>
</feature>
<evidence type="ECO:0000313" key="2">
    <source>
        <dbReference type="EMBL" id="ORZ31518.1"/>
    </source>
</evidence>
<feature type="compositionally biased region" description="Low complexity" evidence="1">
    <location>
        <begin position="438"/>
        <end position="447"/>
    </location>
</feature>
<gene>
    <name evidence="2" type="ORF">BCR44DRAFT_78360</name>
</gene>
<feature type="compositionally biased region" description="Low complexity" evidence="1">
    <location>
        <begin position="18"/>
        <end position="40"/>
    </location>
</feature>
<feature type="compositionally biased region" description="Polar residues" evidence="1">
    <location>
        <begin position="242"/>
        <end position="254"/>
    </location>
</feature>
<feature type="compositionally biased region" description="Low complexity" evidence="1">
    <location>
        <begin position="166"/>
        <end position="183"/>
    </location>
</feature>
<reference evidence="2 3" key="1">
    <citation type="submission" date="2016-07" db="EMBL/GenBank/DDBJ databases">
        <title>Pervasive Adenine N6-methylation of Active Genes in Fungi.</title>
        <authorList>
            <consortium name="DOE Joint Genome Institute"/>
            <person name="Mondo S.J."/>
            <person name="Dannebaum R.O."/>
            <person name="Kuo R.C."/>
            <person name="Labutti K."/>
            <person name="Haridas S."/>
            <person name="Kuo A."/>
            <person name="Salamov A."/>
            <person name="Ahrendt S.R."/>
            <person name="Lipzen A."/>
            <person name="Sullivan W."/>
            <person name="Andreopoulos W.B."/>
            <person name="Clum A."/>
            <person name="Lindquist E."/>
            <person name="Daum C."/>
            <person name="Ramamoorthy G.K."/>
            <person name="Gryganskyi A."/>
            <person name="Culley D."/>
            <person name="Magnuson J.K."/>
            <person name="James T.Y."/>
            <person name="O'Malley M.A."/>
            <person name="Stajich J.E."/>
            <person name="Spatafora J.W."/>
            <person name="Visel A."/>
            <person name="Grigoriev I.V."/>
        </authorList>
    </citation>
    <scope>NUCLEOTIDE SEQUENCE [LARGE SCALE GENOMIC DNA]</scope>
    <source>
        <strain evidence="2 3">PL171</strain>
    </source>
</reference>
<dbReference type="AlphaFoldDB" id="A0A1Y2HAA2"/>
<keyword evidence="3" id="KW-1185">Reference proteome</keyword>
<feature type="region of interest" description="Disordered" evidence="1">
    <location>
        <begin position="438"/>
        <end position="506"/>
    </location>
</feature>
<accession>A0A1Y2HAA2</accession>
<dbReference type="Proteomes" id="UP000193411">
    <property type="component" value="Unassembled WGS sequence"/>
</dbReference>
<feature type="region of interest" description="Disordered" evidence="1">
    <location>
        <begin position="401"/>
        <end position="420"/>
    </location>
</feature>
<evidence type="ECO:0000256" key="1">
    <source>
        <dbReference type="SAM" id="MobiDB-lite"/>
    </source>
</evidence>